<protein>
    <submittedName>
        <fullName evidence="5">Glucose-1-phosphate adenylyltransferase subunit GlgD</fullName>
        <ecNumber evidence="5">2.7.7.27</ecNumber>
    </submittedName>
</protein>
<dbReference type="GO" id="GO:0005978">
    <property type="term" value="P:glycogen biosynthetic process"/>
    <property type="evidence" value="ECO:0007669"/>
    <property type="project" value="UniProtKB-KW"/>
</dbReference>
<sequence>MINLHGLILADRSSHELRELVMCRTSASLPYAGRYRLIDFALSSMQNALVRDVGVIMQQDYQSLLDHIGSGKEWDMSRKRGGLRLLPPFGLDDGRSQYSSIIDALISVQGYIRDIKQDYVCLCRGSLAANIDLAEVMKRHVSSGADVTVVCSERSPERRHYRFVADDNGYVSEMLMHRTGAGEGYASLEMYIMSKETMLGIIDRCDSAINRKFHRDGLGGILSGGGRIAVYIHPGYAVNIDTVDTYYRSNMDMLTAQNRRELFPDERPVRTKGRADVSTHYAEGASVKNCFVADGCYIEGSIENCIIFRGVEIHKGAVLKNCIIMQDTVIGSGAELSSVISDKDVTVGEFITLAGSPRVPLVLPKGSKI</sequence>
<dbReference type="InterPro" id="IPR011832">
    <property type="entry name" value="GlgDAde_trans"/>
</dbReference>
<dbReference type="Gene3D" id="2.160.10.10">
    <property type="entry name" value="Hexapeptide repeat proteins"/>
    <property type="match status" value="1"/>
</dbReference>
<evidence type="ECO:0000259" key="4">
    <source>
        <dbReference type="Pfam" id="PF24894"/>
    </source>
</evidence>
<evidence type="ECO:0000256" key="1">
    <source>
        <dbReference type="ARBA" id="ARBA00010443"/>
    </source>
</evidence>
<keyword evidence="5" id="KW-0548">Nucleotidyltransferase</keyword>
<dbReference type="AlphaFoldDB" id="A0A9D0ZEN7"/>
<accession>A0A9D0ZEN7</accession>
<dbReference type="SUPFAM" id="SSF51161">
    <property type="entry name" value="Trimeric LpxA-like enzymes"/>
    <property type="match status" value="1"/>
</dbReference>
<dbReference type="Gene3D" id="3.90.550.10">
    <property type="entry name" value="Spore Coat Polysaccharide Biosynthesis Protein SpsA, Chain A"/>
    <property type="match status" value="1"/>
</dbReference>
<comment type="similarity">
    <text evidence="1">Belongs to the bacterial/plant glucose-1-phosphate adenylyltransferase family.</text>
</comment>
<dbReference type="InterPro" id="IPR011831">
    <property type="entry name" value="ADP-Glc_PPase"/>
</dbReference>
<dbReference type="InterPro" id="IPR056818">
    <property type="entry name" value="GlmU/GlgC-like_hexapep"/>
</dbReference>
<dbReference type="PANTHER" id="PTHR43523">
    <property type="entry name" value="GLUCOSE-1-PHOSPHATE ADENYLYLTRANSFERASE-RELATED"/>
    <property type="match status" value="1"/>
</dbReference>
<dbReference type="EMBL" id="DVGA01000023">
    <property type="protein sequence ID" value="HIQ77969.1"/>
    <property type="molecule type" value="Genomic_DNA"/>
</dbReference>
<dbReference type="Proteomes" id="UP000824262">
    <property type="component" value="Unassembled WGS sequence"/>
</dbReference>
<organism evidence="5 6">
    <name type="scientific">Candidatus Scatomorpha intestinavium</name>
    <dbReference type="NCBI Taxonomy" id="2840922"/>
    <lineage>
        <taxon>Bacteria</taxon>
        <taxon>Bacillati</taxon>
        <taxon>Bacillota</taxon>
        <taxon>Clostridia</taxon>
        <taxon>Eubacteriales</taxon>
        <taxon>Candidatus Scatomorpha</taxon>
    </lineage>
</organism>
<dbReference type="Pfam" id="PF00483">
    <property type="entry name" value="NTP_transferase"/>
    <property type="match status" value="1"/>
</dbReference>
<dbReference type="InterPro" id="IPR011004">
    <property type="entry name" value="Trimer_LpxA-like_sf"/>
</dbReference>
<evidence type="ECO:0000313" key="6">
    <source>
        <dbReference type="Proteomes" id="UP000824262"/>
    </source>
</evidence>
<comment type="caution">
    <text evidence="5">The sequence shown here is derived from an EMBL/GenBank/DDBJ whole genome shotgun (WGS) entry which is preliminary data.</text>
</comment>
<dbReference type="EC" id="2.7.7.27" evidence="5"/>
<dbReference type="Pfam" id="PF24894">
    <property type="entry name" value="Hexapep_GlmU"/>
    <property type="match status" value="1"/>
</dbReference>
<reference evidence="5" key="2">
    <citation type="journal article" date="2021" name="PeerJ">
        <title>Extensive microbial diversity within the chicken gut microbiome revealed by metagenomics and culture.</title>
        <authorList>
            <person name="Gilroy R."/>
            <person name="Ravi A."/>
            <person name="Getino M."/>
            <person name="Pursley I."/>
            <person name="Horton D.L."/>
            <person name="Alikhan N.F."/>
            <person name="Baker D."/>
            <person name="Gharbi K."/>
            <person name="Hall N."/>
            <person name="Watson M."/>
            <person name="Adriaenssens E.M."/>
            <person name="Foster-Nyarko E."/>
            <person name="Jarju S."/>
            <person name="Secka A."/>
            <person name="Antonio M."/>
            <person name="Oren A."/>
            <person name="Chaudhuri R.R."/>
            <person name="La Ragione R."/>
            <person name="Hildebrand F."/>
            <person name="Pallen M.J."/>
        </authorList>
    </citation>
    <scope>NUCLEOTIDE SEQUENCE</scope>
    <source>
        <strain evidence="5">ChiBcolR7-354</strain>
    </source>
</reference>
<dbReference type="PANTHER" id="PTHR43523:SF6">
    <property type="entry name" value="GLYCOGEN BIOSYNTHESIS PROTEIN GLGD"/>
    <property type="match status" value="1"/>
</dbReference>
<proteinExistence type="inferred from homology"/>
<dbReference type="InterPro" id="IPR005835">
    <property type="entry name" value="NTP_transferase_dom"/>
</dbReference>
<dbReference type="NCBIfam" id="TIGR02092">
    <property type="entry name" value="glgD"/>
    <property type="match status" value="1"/>
</dbReference>
<evidence type="ECO:0000256" key="2">
    <source>
        <dbReference type="ARBA" id="ARBA00023056"/>
    </source>
</evidence>
<reference evidence="5" key="1">
    <citation type="submission" date="2020-10" db="EMBL/GenBank/DDBJ databases">
        <authorList>
            <person name="Gilroy R."/>
        </authorList>
    </citation>
    <scope>NUCLEOTIDE SEQUENCE</scope>
    <source>
        <strain evidence="5">ChiBcolR7-354</strain>
    </source>
</reference>
<dbReference type="GO" id="GO:0008878">
    <property type="term" value="F:glucose-1-phosphate adenylyltransferase activity"/>
    <property type="evidence" value="ECO:0007669"/>
    <property type="project" value="UniProtKB-EC"/>
</dbReference>
<dbReference type="CDD" id="cd04651">
    <property type="entry name" value="LbH_G1P_AT_C"/>
    <property type="match status" value="1"/>
</dbReference>
<keyword evidence="2" id="KW-0320">Glycogen biosynthesis</keyword>
<evidence type="ECO:0000313" key="5">
    <source>
        <dbReference type="EMBL" id="HIQ77969.1"/>
    </source>
</evidence>
<evidence type="ECO:0000259" key="3">
    <source>
        <dbReference type="Pfam" id="PF00483"/>
    </source>
</evidence>
<gene>
    <name evidence="5" type="primary">glgD</name>
    <name evidence="5" type="ORF">IAB77_01765</name>
</gene>
<feature type="domain" description="Nucleotidyl transferase" evidence="3">
    <location>
        <begin position="6"/>
        <end position="159"/>
    </location>
</feature>
<feature type="domain" description="Glucose-1-phosphate adenylyltransferase/Bifunctional protein GlmU-like C-terminal hexapeptide" evidence="4">
    <location>
        <begin position="283"/>
        <end position="349"/>
    </location>
</feature>
<dbReference type="InterPro" id="IPR029044">
    <property type="entry name" value="Nucleotide-diphossugar_trans"/>
</dbReference>
<name>A0A9D0ZEN7_9FIRM</name>
<dbReference type="SUPFAM" id="SSF53448">
    <property type="entry name" value="Nucleotide-diphospho-sugar transferases"/>
    <property type="match status" value="1"/>
</dbReference>
<keyword evidence="5" id="KW-0808">Transferase</keyword>